<dbReference type="Proteomes" id="UP001169719">
    <property type="component" value="Unassembled WGS sequence"/>
</dbReference>
<evidence type="ECO:0000256" key="6">
    <source>
        <dbReference type="ARBA" id="ARBA00023163"/>
    </source>
</evidence>
<dbReference type="Gene3D" id="3.90.580.10">
    <property type="entry name" value="Zinc finger, CHC2-type domain"/>
    <property type="match status" value="1"/>
</dbReference>
<keyword evidence="3" id="KW-0808">Transferase</keyword>
<protein>
    <submittedName>
        <fullName evidence="9">Toprim domain-containing protein</fullName>
    </submittedName>
</protein>
<dbReference type="InterPro" id="IPR006171">
    <property type="entry name" value="TOPRIM_dom"/>
</dbReference>
<feature type="region of interest" description="Disordered" evidence="7">
    <location>
        <begin position="119"/>
        <end position="142"/>
    </location>
</feature>
<feature type="domain" description="Toprim" evidence="8">
    <location>
        <begin position="314"/>
        <end position="412"/>
    </location>
</feature>
<keyword evidence="1" id="KW-0240">DNA-directed RNA polymerase</keyword>
<evidence type="ECO:0000256" key="4">
    <source>
        <dbReference type="ARBA" id="ARBA00022695"/>
    </source>
</evidence>
<gene>
    <name evidence="9" type="ORF">QWJ08_21615</name>
</gene>
<evidence type="ECO:0000256" key="5">
    <source>
        <dbReference type="ARBA" id="ARBA00022705"/>
    </source>
</evidence>
<evidence type="ECO:0000256" key="1">
    <source>
        <dbReference type="ARBA" id="ARBA00022478"/>
    </source>
</evidence>
<evidence type="ECO:0000313" key="9">
    <source>
        <dbReference type="EMBL" id="MDN2483957.1"/>
    </source>
</evidence>
<sequence>MLKERDFEAENRQFRIDIQRFGWLNVLAELTDLDKAISSFRQGQGSKKGDFCPHHDSKSGTKFRLQKTAEEDGSGYCYVCRQRWDGFGHIMAAQRCDFGDACRLIKELIYDADGQPKIYKGTPEADSRRTPEVKKVPQGPSKADIKMHEKVMANNKALWDSSVPLENPEAALGRMYFEHRSIFNYASLGGNVRFNPRAEYTLMVPTETKPEKMQEYHKHVDYLRTHPYYDREWETPDGDIVFYMGYHPCLVFLMRNPDDFQPRTIQRIYLSQEGKKIEFDGMFDMTAKKRMPASPLWSAAGSAVLIDPPGSPVIGVAEGPETALAVRGCLDIPMHCCVDAYGLEQYLCVGGTYVVIIFVDKDRSRTGELAAEKLAERLRAEHVEVILAHPPLDLPDDAKSVDWQDAVEQLGSSAFNDTLSNWERLI</sequence>
<organism evidence="9 10">
    <name type="scientific">Vibrio agarivorans</name>
    <dbReference type="NCBI Taxonomy" id="153622"/>
    <lineage>
        <taxon>Bacteria</taxon>
        <taxon>Pseudomonadati</taxon>
        <taxon>Pseudomonadota</taxon>
        <taxon>Gammaproteobacteria</taxon>
        <taxon>Vibrionales</taxon>
        <taxon>Vibrionaceae</taxon>
        <taxon>Vibrio</taxon>
    </lineage>
</organism>
<evidence type="ECO:0000256" key="2">
    <source>
        <dbReference type="ARBA" id="ARBA00022515"/>
    </source>
</evidence>
<name>A0ABT7Y7C3_9VIBR</name>
<dbReference type="EMBL" id="JAUEOZ010000003">
    <property type="protein sequence ID" value="MDN2483957.1"/>
    <property type="molecule type" value="Genomic_DNA"/>
</dbReference>
<proteinExistence type="predicted"/>
<keyword evidence="6" id="KW-0804">Transcription</keyword>
<evidence type="ECO:0000256" key="7">
    <source>
        <dbReference type="SAM" id="MobiDB-lite"/>
    </source>
</evidence>
<keyword evidence="4" id="KW-0548">Nucleotidyltransferase</keyword>
<evidence type="ECO:0000313" key="10">
    <source>
        <dbReference type="Proteomes" id="UP001169719"/>
    </source>
</evidence>
<dbReference type="RefSeq" id="WP_289964140.1">
    <property type="nucleotide sequence ID" value="NZ_JAUEOZ010000003.1"/>
</dbReference>
<reference evidence="9" key="1">
    <citation type="submission" date="2024-05" db="EMBL/GenBank/DDBJ databases">
        <title>Genome Sequences of Four Agar- Degrading Marine Bacteria.</title>
        <authorList>
            <person name="Phillips E.K."/>
            <person name="Shaffer J.C."/>
            <person name="Henson M.W."/>
            <person name="Temperton B."/>
            <person name="Thrash C.J."/>
            <person name="Martin M.O."/>
        </authorList>
    </citation>
    <scope>NUCLEOTIDE SEQUENCE</scope>
    <source>
        <strain evidence="9">EKP203</strain>
    </source>
</reference>
<dbReference type="Pfam" id="PF13362">
    <property type="entry name" value="Toprim_3"/>
    <property type="match status" value="1"/>
</dbReference>
<dbReference type="InterPro" id="IPR036977">
    <property type="entry name" value="DNA_primase_Znf_CHC2"/>
</dbReference>
<accession>A0ABT7Y7C3</accession>
<feature type="compositionally biased region" description="Basic and acidic residues" evidence="7">
    <location>
        <begin position="123"/>
        <end position="135"/>
    </location>
</feature>
<keyword evidence="5" id="KW-0235">DNA replication</keyword>
<keyword evidence="10" id="KW-1185">Reference proteome</keyword>
<evidence type="ECO:0000259" key="8">
    <source>
        <dbReference type="Pfam" id="PF13362"/>
    </source>
</evidence>
<comment type="caution">
    <text evidence="9">The sequence shown here is derived from an EMBL/GenBank/DDBJ whole genome shotgun (WGS) entry which is preliminary data.</text>
</comment>
<evidence type="ECO:0000256" key="3">
    <source>
        <dbReference type="ARBA" id="ARBA00022679"/>
    </source>
</evidence>
<keyword evidence="2" id="KW-0639">Primosome</keyword>